<organism evidence="9 10">
    <name type="scientific">Parabacteroides acidifaciens</name>
    <dbReference type="NCBI Taxonomy" id="2290935"/>
    <lineage>
        <taxon>Bacteria</taxon>
        <taxon>Pseudomonadati</taxon>
        <taxon>Bacteroidota</taxon>
        <taxon>Bacteroidia</taxon>
        <taxon>Bacteroidales</taxon>
        <taxon>Tannerellaceae</taxon>
        <taxon>Parabacteroides</taxon>
    </lineage>
</organism>
<accession>A0A3D8HCV0</accession>
<dbReference type="EMBL" id="QREV01000038">
    <property type="protein sequence ID" value="RDU48462.1"/>
    <property type="molecule type" value="Genomic_DNA"/>
</dbReference>
<feature type="transmembrane region" description="Helical" evidence="6">
    <location>
        <begin position="122"/>
        <end position="139"/>
    </location>
</feature>
<dbReference type="InterPro" id="IPR037185">
    <property type="entry name" value="EmrE-like"/>
</dbReference>
<evidence type="ECO:0000259" key="7">
    <source>
        <dbReference type="Pfam" id="PF00892"/>
    </source>
</evidence>
<feature type="domain" description="EamA" evidence="7">
    <location>
        <begin position="6"/>
        <end position="139"/>
    </location>
</feature>
<evidence type="ECO:0000313" key="11">
    <source>
        <dbReference type="Proteomes" id="UP000629596"/>
    </source>
</evidence>
<sequence length="314" mass="34138">MDAKFKGTIYGIIAAISYGTNPLGALSLYEAGINANSVLFYRFLLAAFFLGGLMFIQNKSFRVTRKELGILAGLGILFAASSLTLFLSFHYMDAGIASTILFVYPVIVTVIMAIFFKEKVSLITVLSILLAIGGIGLLYKGNNGSVLNATGVSLVMLSSLSYALYIVAVNKSSLRMSSIKLTFYVLLFCTLTIMVQSFFDSNNHLQLLTTSSMWMFAIMLALVPTVISLVFMVIAVRQIGSTPTAIMGALEPLTAVIIGITIFNEIFTLRLAVGIMMILIAVILIIIGKSIQIRTLTVAITYIGQILHKPWQPK</sequence>
<dbReference type="InterPro" id="IPR000620">
    <property type="entry name" value="EamA_dom"/>
</dbReference>
<dbReference type="EMBL" id="JACRTI010000038">
    <property type="protein sequence ID" value="MBC8602840.1"/>
    <property type="molecule type" value="Genomic_DNA"/>
</dbReference>
<feature type="transmembrane region" description="Helical" evidence="6">
    <location>
        <begin position="269"/>
        <end position="287"/>
    </location>
</feature>
<dbReference type="SUPFAM" id="SSF103481">
    <property type="entry name" value="Multidrug resistance efflux transporter EmrE"/>
    <property type="match status" value="2"/>
</dbReference>
<feature type="transmembrane region" description="Helical" evidence="6">
    <location>
        <begin position="95"/>
        <end position="115"/>
    </location>
</feature>
<feature type="transmembrane region" description="Helical" evidence="6">
    <location>
        <begin position="181"/>
        <end position="199"/>
    </location>
</feature>
<feature type="transmembrane region" description="Helical" evidence="6">
    <location>
        <begin position="38"/>
        <end position="56"/>
    </location>
</feature>
<evidence type="ECO:0000256" key="4">
    <source>
        <dbReference type="ARBA" id="ARBA00022989"/>
    </source>
</evidence>
<evidence type="ECO:0000313" key="9">
    <source>
        <dbReference type="EMBL" id="RDU48462.1"/>
    </source>
</evidence>
<evidence type="ECO:0000313" key="8">
    <source>
        <dbReference type="EMBL" id="MBC8602840.1"/>
    </source>
</evidence>
<comment type="similarity">
    <text evidence="2">Belongs to the EamA transporter family.</text>
</comment>
<reference evidence="8 11" key="2">
    <citation type="submission" date="2020-08" db="EMBL/GenBank/DDBJ databases">
        <title>Genome public.</title>
        <authorList>
            <person name="Liu C."/>
            <person name="Sun Q."/>
        </authorList>
    </citation>
    <scope>NUCLEOTIDE SEQUENCE [LARGE SCALE GENOMIC DNA]</scope>
    <source>
        <strain evidence="8 11">426_9</strain>
    </source>
</reference>
<keyword evidence="11" id="KW-1185">Reference proteome</keyword>
<dbReference type="Proteomes" id="UP000256321">
    <property type="component" value="Unassembled WGS sequence"/>
</dbReference>
<evidence type="ECO:0000256" key="6">
    <source>
        <dbReference type="SAM" id="Phobius"/>
    </source>
</evidence>
<dbReference type="PANTHER" id="PTHR32322:SF2">
    <property type="entry name" value="EAMA DOMAIN-CONTAINING PROTEIN"/>
    <property type="match status" value="1"/>
</dbReference>
<feature type="domain" description="EamA" evidence="7">
    <location>
        <begin position="150"/>
        <end position="286"/>
    </location>
</feature>
<dbReference type="Pfam" id="PF00892">
    <property type="entry name" value="EamA"/>
    <property type="match status" value="2"/>
</dbReference>
<dbReference type="Gene3D" id="1.10.3730.20">
    <property type="match status" value="1"/>
</dbReference>
<evidence type="ECO:0000256" key="2">
    <source>
        <dbReference type="ARBA" id="ARBA00007362"/>
    </source>
</evidence>
<feature type="transmembrane region" description="Helical" evidence="6">
    <location>
        <begin position="7"/>
        <end position="26"/>
    </location>
</feature>
<feature type="transmembrane region" description="Helical" evidence="6">
    <location>
        <begin position="145"/>
        <end position="169"/>
    </location>
</feature>
<feature type="transmembrane region" description="Helical" evidence="6">
    <location>
        <begin position="211"/>
        <end position="233"/>
    </location>
</feature>
<comment type="subcellular location">
    <subcellularLocation>
        <location evidence="1">Membrane</location>
        <topology evidence="1">Multi-pass membrane protein</topology>
    </subcellularLocation>
</comment>
<dbReference type="PANTHER" id="PTHR32322">
    <property type="entry name" value="INNER MEMBRANE TRANSPORTER"/>
    <property type="match status" value="1"/>
</dbReference>
<comment type="caution">
    <text evidence="9">The sequence shown here is derived from an EMBL/GenBank/DDBJ whole genome shotgun (WGS) entry which is preliminary data.</text>
</comment>
<gene>
    <name evidence="9" type="ORF">DWU89_14430</name>
    <name evidence="8" type="ORF">H8784_14065</name>
</gene>
<dbReference type="InterPro" id="IPR050638">
    <property type="entry name" value="AA-Vitamin_Transporters"/>
</dbReference>
<dbReference type="RefSeq" id="WP_115500333.1">
    <property type="nucleotide sequence ID" value="NZ_JACRTI010000038.1"/>
</dbReference>
<protein>
    <submittedName>
        <fullName evidence="9">DMT family transporter</fullName>
    </submittedName>
</protein>
<keyword evidence="3 6" id="KW-0812">Transmembrane</keyword>
<proteinExistence type="inferred from homology"/>
<evidence type="ECO:0000256" key="5">
    <source>
        <dbReference type="ARBA" id="ARBA00023136"/>
    </source>
</evidence>
<dbReference type="GO" id="GO:0016020">
    <property type="term" value="C:membrane"/>
    <property type="evidence" value="ECO:0007669"/>
    <property type="project" value="UniProtKB-SubCell"/>
</dbReference>
<dbReference type="AlphaFoldDB" id="A0A3D8HCV0"/>
<keyword evidence="5 6" id="KW-0472">Membrane</keyword>
<evidence type="ECO:0000313" key="10">
    <source>
        <dbReference type="Proteomes" id="UP000256321"/>
    </source>
</evidence>
<dbReference type="Proteomes" id="UP000629596">
    <property type="component" value="Unassembled WGS sequence"/>
</dbReference>
<evidence type="ECO:0000256" key="3">
    <source>
        <dbReference type="ARBA" id="ARBA00022692"/>
    </source>
</evidence>
<reference evidence="9 10" key="1">
    <citation type="submission" date="2018-07" db="EMBL/GenBank/DDBJ databases">
        <title>Parabacteroides acidifaciens nov. sp., isolated from human feces.</title>
        <authorList>
            <person name="Wang Y.J."/>
        </authorList>
    </citation>
    <scope>NUCLEOTIDE SEQUENCE [LARGE SCALE GENOMIC DNA]</scope>
    <source>
        <strain evidence="9 10">426-9</strain>
    </source>
</reference>
<name>A0A3D8HCV0_9BACT</name>
<evidence type="ECO:0000256" key="1">
    <source>
        <dbReference type="ARBA" id="ARBA00004141"/>
    </source>
</evidence>
<feature type="transmembrane region" description="Helical" evidence="6">
    <location>
        <begin position="245"/>
        <end position="263"/>
    </location>
</feature>
<feature type="transmembrane region" description="Helical" evidence="6">
    <location>
        <begin position="68"/>
        <end position="89"/>
    </location>
</feature>
<keyword evidence="4 6" id="KW-1133">Transmembrane helix</keyword>